<protein>
    <recommendedName>
        <fullName evidence="1">DUF218 domain-containing protein</fullName>
    </recommendedName>
</protein>
<dbReference type="Proteomes" id="UP000177745">
    <property type="component" value="Unassembled WGS sequence"/>
</dbReference>
<evidence type="ECO:0000313" key="2">
    <source>
        <dbReference type="EMBL" id="OGN33524.1"/>
    </source>
</evidence>
<dbReference type="Gene3D" id="3.40.50.620">
    <property type="entry name" value="HUPs"/>
    <property type="match status" value="1"/>
</dbReference>
<proteinExistence type="predicted"/>
<dbReference type="InterPro" id="IPR051599">
    <property type="entry name" value="Cell_Envelope_Assoc"/>
</dbReference>
<dbReference type="InterPro" id="IPR003848">
    <property type="entry name" value="DUF218"/>
</dbReference>
<evidence type="ECO:0000313" key="3">
    <source>
        <dbReference type="Proteomes" id="UP000177745"/>
    </source>
</evidence>
<comment type="caution">
    <text evidence="2">The sequence shown here is derived from an EMBL/GenBank/DDBJ whole genome shotgun (WGS) entry which is preliminary data.</text>
</comment>
<gene>
    <name evidence="2" type="ORF">A3G51_02460</name>
</gene>
<dbReference type="CDD" id="cd06259">
    <property type="entry name" value="YdcF-like"/>
    <property type="match status" value="1"/>
</dbReference>
<organism evidence="2 3">
    <name type="scientific">Candidatus Yanofskybacteria bacterium RIFCSPLOWO2_12_FULL_43_11b</name>
    <dbReference type="NCBI Taxonomy" id="1802710"/>
    <lineage>
        <taxon>Bacteria</taxon>
        <taxon>Candidatus Yanofskyibacteriota</taxon>
    </lineage>
</organism>
<sequence length="142" mass="16117">MREYAVGLGTSADAILKEDVSKDTIGNAYFCKLNFLEPNDWHNIVIVTSDYHIPRTRYIFEKVLGSGYTIEFASVGSKLSPEEFAAKINKENKTTEFLKKWFDSISPGDTKAIKELMYAKHPGYTENPEVTKEQLLKMLGRS</sequence>
<dbReference type="InterPro" id="IPR014729">
    <property type="entry name" value="Rossmann-like_a/b/a_fold"/>
</dbReference>
<dbReference type="GO" id="GO:0005886">
    <property type="term" value="C:plasma membrane"/>
    <property type="evidence" value="ECO:0007669"/>
    <property type="project" value="TreeGrafter"/>
</dbReference>
<dbReference type="EMBL" id="MGKY01000015">
    <property type="protein sequence ID" value="OGN33524.1"/>
    <property type="molecule type" value="Genomic_DNA"/>
</dbReference>
<reference evidence="2 3" key="1">
    <citation type="journal article" date="2016" name="Nat. Commun.">
        <title>Thousands of microbial genomes shed light on interconnected biogeochemical processes in an aquifer system.</title>
        <authorList>
            <person name="Anantharaman K."/>
            <person name="Brown C.T."/>
            <person name="Hug L.A."/>
            <person name="Sharon I."/>
            <person name="Castelle C.J."/>
            <person name="Probst A.J."/>
            <person name="Thomas B.C."/>
            <person name="Singh A."/>
            <person name="Wilkins M.J."/>
            <person name="Karaoz U."/>
            <person name="Brodie E.L."/>
            <person name="Williams K.H."/>
            <person name="Hubbard S.S."/>
            <person name="Banfield J.F."/>
        </authorList>
    </citation>
    <scope>NUCLEOTIDE SEQUENCE [LARGE SCALE GENOMIC DNA]</scope>
</reference>
<accession>A0A1F8H7M0</accession>
<dbReference type="Pfam" id="PF02698">
    <property type="entry name" value="DUF218"/>
    <property type="match status" value="1"/>
</dbReference>
<dbReference type="AlphaFoldDB" id="A0A1F8H7M0"/>
<name>A0A1F8H7M0_9BACT</name>
<feature type="domain" description="DUF218" evidence="1">
    <location>
        <begin position="1"/>
        <end position="83"/>
    </location>
</feature>
<dbReference type="PANTHER" id="PTHR30336:SF20">
    <property type="entry name" value="DUF218 DOMAIN-CONTAINING PROTEIN"/>
    <property type="match status" value="1"/>
</dbReference>
<dbReference type="PANTHER" id="PTHR30336">
    <property type="entry name" value="INNER MEMBRANE PROTEIN, PROBABLE PERMEASE"/>
    <property type="match status" value="1"/>
</dbReference>
<evidence type="ECO:0000259" key="1">
    <source>
        <dbReference type="Pfam" id="PF02698"/>
    </source>
</evidence>